<dbReference type="InterPro" id="IPR001387">
    <property type="entry name" value="Cro/C1-type_HTH"/>
</dbReference>
<evidence type="ECO:0000313" key="4">
    <source>
        <dbReference type="Proteomes" id="UP001335100"/>
    </source>
</evidence>
<feature type="domain" description="HTH cro/C1-type" evidence="2">
    <location>
        <begin position="29"/>
        <end position="70"/>
    </location>
</feature>
<sequence>MHNNGMRPVHPGEVLNKEYLEPLAVTPGELARALHVPPSNIHALIDERHGISAELAIRLATALGTSALFWLNLHNQYELRVAEIENGDSIRKQVHPIDFHT</sequence>
<evidence type="ECO:0000256" key="1">
    <source>
        <dbReference type="ARBA" id="ARBA00023125"/>
    </source>
</evidence>
<organism evidence="3 4">
    <name type="scientific">Pseudomonas ulcerans</name>
    <dbReference type="NCBI Taxonomy" id="3115852"/>
    <lineage>
        <taxon>Bacteria</taxon>
        <taxon>Pseudomonadati</taxon>
        <taxon>Pseudomonadota</taxon>
        <taxon>Gammaproteobacteria</taxon>
        <taxon>Pseudomonadales</taxon>
        <taxon>Pseudomonadaceae</taxon>
        <taxon>Pseudomonas</taxon>
    </lineage>
</organism>
<proteinExistence type="predicted"/>
<dbReference type="NCBIfam" id="TIGR02607">
    <property type="entry name" value="antidote_HigA"/>
    <property type="match status" value="1"/>
</dbReference>
<dbReference type="SUPFAM" id="SSF47413">
    <property type="entry name" value="lambda repressor-like DNA-binding domains"/>
    <property type="match status" value="1"/>
</dbReference>
<dbReference type="RefSeq" id="WP_330075407.1">
    <property type="nucleotide sequence ID" value="NZ_JAZDQJ010000016.1"/>
</dbReference>
<dbReference type="PROSITE" id="PS50943">
    <property type="entry name" value="HTH_CROC1"/>
    <property type="match status" value="1"/>
</dbReference>
<dbReference type="Gene3D" id="1.10.260.40">
    <property type="entry name" value="lambda repressor-like DNA-binding domains"/>
    <property type="match status" value="1"/>
</dbReference>
<dbReference type="InterPro" id="IPR013430">
    <property type="entry name" value="Toxin_antidote_HigA"/>
</dbReference>
<dbReference type="PANTHER" id="PTHR36924">
    <property type="entry name" value="ANTITOXIN HIGA-1"/>
    <property type="match status" value="1"/>
</dbReference>
<dbReference type="InterPro" id="IPR010982">
    <property type="entry name" value="Lambda_DNA-bd_dom_sf"/>
</dbReference>
<gene>
    <name evidence="3" type="ORF">V0R50_15560</name>
</gene>
<dbReference type="CDD" id="cd00093">
    <property type="entry name" value="HTH_XRE"/>
    <property type="match status" value="1"/>
</dbReference>
<dbReference type="EMBL" id="JAZDQJ010000016">
    <property type="protein sequence ID" value="MEE1934645.1"/>
    <property type="molecule type" value="Genomic_DNA"/>
</dbReference>
<protein>
    <submittedName>
        <fullName evidence="3">HigA family addiction module antitoxin</fullName>
    </submittedName>
</protein>
<reference evidence="3 4" key="1">
    <citation type="submission" date="2024-01" db="EMBL/GenBank/DDBJ databases">
        <title>Unpublished Manusciprt.</title>
        <authorList>
            <person name="Duman M."/>
            <person name="Valdes E.G."/>
            <person name="Ajmi N."/>
            <person name="Altun S."/>
            <person name="Saticioglu I.B."/>
        </authorList>
    </citation>
    <scope>NUCLEOTIDE SEQUENCE [LARGE SCALE GENOMIC DNA]</scope>
    <source>
        <strain evidence="3 4">148P</strain>
    </source>
</reference>
<dbReference type="Proteomes" id="UP001335100">
    <property type="component" value="Unassembled WGS sequence"/>
</dbReference>
<evidence type="ECO:0000313" key="3">
    <source>
        <dbReference type="EMBL" id="MEE1934645.1"/>
    </source>
</evidence>
<name>A0ABU7HSX4_9PSED</name>
<keyword evidence="1" id="KW-0238">DNA-binding</keyword>
<evidence type="ECO:0000259" key="2">
    <source>
        <dbReference type="PROSITE" id="PS50943"/>
    </source>
</evidence>
<keyword evidence="4" id="KW-1185">Reference proteome</keyword>
<accession>A0ABU7HSX4</accession>
<comment type="caution">
    <text evidence="3">The sequence shown here is derived from an EMBL/GenBank/DDBJ whole genome shotgun (WGS) entry which is preliminary data.</text>
</comment>
<dbReference type="PANTHER" id="PTHR36924:SF1">
    <property type="entry name" value="ANTITOXIN HIGA-1"/>
    <property type="match status" value="1"/>
</dbReference>